<comment type="caution">
    <text evidence="1">The sequence shown here is derived from an EMBL/GenBank/DDBJ whole genome shotgun (WGS) entry which is preliminary data.</text>
</comment>
<accession>I2NI34</accession>
<sequence length="45" mass="5623">MKRKGRLKQKRTLTTNKNRRIMHIWKRKRLIKERREIAFTLMAEG</sequence>
<gene>
    <name evidence="1" type="ORF">HMPREF1054_1401</name>
</gene>
<reference evidence="1 2" key="1">
    <citation type="submission" date="2012-04" db="EMBL/GenBank/DDBJ databases">
        <authorList>
            <person name="Harkins D.M."/>
            <person name="Madupu R."/>
            <person name="Durkin A.S."/>
            <person name="Torralba M."/>
            <person name="Methe B."/>
            <person name="Sutton G.G."/>
            <person name="Nelson K.E."/>
        </authorList>
    </citation>
    <scope>NUCLEOTIDE SEQUENCE [LARGE SCALE GENOMIC DNA]</scope>
    <source>
        <strain evidence="1 2">HK411</strain>
    </source>
</reference>
<evidence type="ECO:0000313" key="2">
    <source>
        <dbReference type="Proteomes" id="UP000003345"/>
    </source>
</evidence>
<evidence type="ECO:0000313" key="1">
    <source>
        <dbReference type="EMBL" id="EIG25495.1"/>
    </source>
</evidence>
<organism evidence="1 2">
    <name type="scientific">Haemophilus paraphrohaemolyticus HK411</name>
    <dbReference type="NCBI Taxonomy" id="1095743"/>
    <lineage>
        <taxon>Bacteria</taxon>
        <taxon>Pseudomonadati</taxon>
        <taxon>Pseudomonadota</taxon>
        <taxon>Gammaproteobacteria</taxon>
        <taxon>Pasteurellales</taxon>
        <taxon>Pasteurellaceae</taxon>
        <taxon>Haemophilus</taxon>
    </lineage>
</organism>
<proteinExistence type="predicted"/>
<dbReference type="Proteomes" id="UP000003345">
    <property type="component" value="Unassembled WGS sequence"/>
</dbReference>
<dbReference type="PATRIC" id="fig|1095743.3.peg.1150"/>
<name>I2NI34_9PAST</name>
<dbReference type="AlphaFoldDB" id="I2NI34"/>
<dbReference type="EMBL" id="AJMU01000055">
    <property type="protein sequence ID" value="EIG25495.1"/>
    <property type="molecule type" value="Genomic_DNA"/>
</dbReference>
<protein>
    <submittedName>
        <fullName evidence="1">Uncharacterized protein</fullName>
    </submittedName>
</protein>